<feature type="chain" id="PRO_5018182576" description="Secreted protein" evidence="1">
    <location>
        <begin position="28"/>
        <end position="111"/>
    </location>
</feature>
<gene>
    <name evidence="2" type="ORF">EDD30_6975</name>
</gene>
<dbReference type="OrthoDB" id="4258390at2"/>
<feature type="signal peptide" evidence="1">
    <location>
        <begin position="1"/>
        <end position="27"/>
    </location>
</feature>
<evidence type="ECO:0000256" key="1">
    <source>
        <dbReference type="SAM" id="SignalP"/>
    </source>
</evidence>
<evidence type="ECO:0000313" key="3">
    <source>
        <dbReference type="Proteomes" id="UP000271683"/>
    </source>
</evidence>
<protein>
    <recommendedName>
        <fullName evidence="4">Secreted protein</fullName>
    </recommendedName>
</protein>
<accession>A0A3N1GUH2</accession>
<organism evidence="2 3">
    <name type="scientific">Couchioplanes caeruleus</name>
    <dbReference type="NCBI Taxonomy" id="56438"/>
    <lineage>
        <taxon>Bacteria</taxon>
        <taxon>Bacillati</taxon>
        <taxon>Actinomycetota</taxon>
        <taxon>Actinomycetes</taxon>
        <taxon>Micromonosporales</taxon>
        <taxon>Micromonosporaceae</taxon>
        <taxon>Couchioplanes</taxon>
    </lineage>
</organism>
<keyword evidence="1" id="KW-0732">Signal</keyword>
<dbReference type="AlphaFoldDB" id="A0A3N1GUH2"/>
<dbReference type="Proteomes" id="UP000271683">
    <property type="component" value="Unassembled WGS sequence"/>
</dbReference>
<reference evidence="2 3" key="1">
    <citation type="submission" date="2018-11" db="EMBL/GenBank/DDBJ databases">
        <title>Sequencing the genomes of 1000 actinobacteria strains.</title>
        <authorList>
            <person name="Klenk H.-P."/>
        </authorList>
    </citation>
    <scope>NUCLEOTIDE SEQUENCE [LARGE SCALE GENOMIC DNA]</scope>
    <source>
        <strain evidence="2 3">DSM 43634</strain>
    </source>
</reference>
<sequence length="111" mass="11639">MLKTPRMILAGAGGVAVAMVLSTPAWADTRQGYGANYATVGSDKRWVEVCDMEDDGNGVHGEFRLSRGGAMTKGDPNGSAGGCGNQWAGDDITEFRVCETGHGCSGWLRVN</sequence>
<evidence type="ECO:0000313" key="2">
    <source>
        <dbReference type="EMBL" id="ROP33915.1"/>
    </source>
</evidence>
<name>A0A3N1GUH2_9ACTN</name>
<proteinExistence type="predicted"/>
<dbReference type="RefSeq" id="WP_143162857.1">
    <property type="nucleotide sequence ID" value="NZ_RJKL01000001.1"/>
</dbReference>
<comment type="caution">
    <text evidence="2">The sequence shown here is derived from an EMBL/GenBank/DDBJ whole genome shotgun (WGS) entry which is preliminary data.</text>
</comment>
<evidence type="ECO:0008006" key="4">
    <source>
        <dbReference type="Google" id="ProtNLM"/>
    </source>
</evidence>
<dbReference type="EMBL" id="RJKL01000001">
    <property type="protein sequence ID" value="ROP33915.1"/>
    <property type="molecule type" value="Genomic_DNA"/>
</dbReference>